<evidence type="ECO:0000256" key="3">
    <source>
        <dbReference type="ARBA" id="ARBA00023125"/>
    </source>
</evidence>
<evidence type="ECO:0000313" key="7">
    <source>
        <dbReference type="Proteomes" id="UP000886884"/>
    </source>
</evidence>
<dbReference type="SUPFAM" id="SSF53850">
    <property type="entry name" value="Periplasmic binding protein-like II"/>
    <property type="match status" value="1"/>
</dbReference>
<dbReference type="PROSITE" id="PS50931">
    <property type="entry name" value="HTH_LYSR"/>
    <property type="match status" value="1"/>
</dbReference>
<gene>
    <name evidence="6" type="ORF">IAA64_04420</name>
</gene>
<reference evidence="6" key="2">
    <citation type="journal article" date="2021" name="PeerJ">
        <title>Extensive microbial diversity within the chicken gut microbiome revealed by metagenomics and culture.</title>
        <authorList>
            <person name="Gilroy R."/>
            <person name="Ravi A."/>
            <person name="Getino M."/>
            <person name="Pursley I."/>
            <person name="Horton D.L."/>
            <person name="Alikhan N.F."/>
            <person name="Baker D."/>
            <person name="Gharbi K."/>
            <person name="Hall N."/>
            <person name="Watson M."/>
            <person name="Adriaenssens E.M."/>
            <person name="Foster-Nyarko E."/>
            <person name="Jarju S."/>
            <person name="Secka A."/>
            <person name="Antonio M."/>
            <person name="Oren A."/>
            <person name="Chaudhuri R.R."/>
            <person name="La Ragione R."/>
            <person name="Hildebrand F."/>
            <person name="Pallen M.J."/>
        </authorList>
    </citation>
    <scope>NUCLEOTIDE SEQUENCE</scope>
    <source>
        <strain evidence="6">CHK183-6373</strain>
    </source>
</reference>
<dbReference type="CDD" id="cd05466">
    <property type="entry name" value="PBP2_LTTR_substrate"/>
    <property type="match status" value="1"/>
</dbReference>
<dbReference type="Gene3D" id="1.10.10.10">
    <property type="entry name" value="Winged helix-like DNA-binding domain superfamily/Winged helix DNA-binding domain"/>
    <property type="match status" value="1"/>
</dbReference>
<evidence type="ECO:0000259" key="5">
    <source>
        <dbReference type="PROSITE" id="PS50931"/>
    </source>
</evidence>
<dbReference type="SUPFAM" id="SSF46785">
    <property type="entry name" value="Winged helix' DNA-binding domain"/>
    <property type="match status" value="1"/>
</dbReference>
<comment type="similarity">
    <text evidence="1">Belongs to the LysR transcriptional regulatory family.</text>
</comment>
<feature type="domain" description="HTH lysR-type" evidence="5">
    <location>
        <begin position="1"/>
        <end position="58"/>
    </location>
</feature>
<dbReference type="EMBL" id="DVOT01000076">
    <property type="protein sequence ID" value="HIV27188.1"/>
    <property type="molecule type" value="Genomic_DNA"/>
</dbReference>
<dbReference type="FunFam" id="1.10.10.10:FF:000001">
    <property type="entry name" value="LysR family transcriptional regulator"/>
    <property type="match status" value="1"/>
</dbReference>
<keyword evidence="3" id="KW-0238">DNA-binding</keyword>
<dbReference type="PANTHER" id="PTHR30419">
    <property type="entry name" value="HTH-TYPE TRANSCRIPTIONAL REGULATOR YBHD"/>
    <property type="match status" value="1"/>
</dbReference>
<dbReference type="GO" id="GO:0005829">
    <property type="term" value="C:cytosol"/>
    <property type="evidence" value="ECO:0007669"/>
    <property type="project" value="TreeGrafter"/>
</dbReference>
<evidence type="ECO:0000256" key="1">
    <source>
        <dbReference type="ARBA" id="ARBA00009437"/>
    </source>
</evidence>
<dbReference type="InterPro" id="IPR000847">
    <property type="entry name" value="LysR_HTH_N"/>
</dbReference>
<dbReference type="Pfam" id="PF03466">
    <property type="entry name" value="LysR_substrate"/>
    <property type="match status" value="1"/>
</dbReference>
<evidence type="ECO:0000256" key="2">
    <source>
        <dbReference type="ARBA" id="ARBA00023015"/>
    </source>
</evidence>
<evidence type="ECO:0000313" key="6">
    <source>
        <dbReference type="EMBL" id="HIV27188.1"/>
    </source>
</evidence>
<dbReference type="InterPro" id="IPR050950">
    <property type="entry name" value="HTH-type_LysR_regulators"/>
</dbReference>
<dbReference type="InterPro" id="IPR036388">
    <property type="entry name" value="WH-like_DNA-bd_sf"/>
</dbReference>
<keyword evidence="4" id="KW-0804">Transcription</keyword>
<sequence length="295" mass="33082">MEIRVLRYFLEIARAGNMSRAAETLHVSQPALSKQMKDLEQELGKKLFRRGSAGLSLTDEGMLLRKRAEDIVDMVDKTAGEFAALDDIAGGEAHIGCAESYQIRYLARTIRAFKKKYPLFRYHLTSGNTEQVVERLDRGLIDFAVIAEPPNLSKYNYLEVPGVDRWGLVMPKADPLARKDCIRVGDLAGLPLICSAQGMKFDIPRWCGEKADALNLSGTVNLAYNGSVFVREGLGYMLTFNRLVNTGADSDLCFRPLEPPLETKMYVIWKKYQVFSPIAGLLLEELKAQRRAAEE</sequence>
<dbReference type="Pfam" id="PF00126">
    <property type="entry name" value="HTH_1"/>
    <property type="match status" value="1"/>
</dbReference>
<dbReference type="InterPro" id="IPR036390">
    <property type="entry name" value="WH_DNA-bd_sf"/>
</dbReference>
<protein>
    <submittedName>
        <fullName evidence="6">LysR family transcriptional regulator</fullName>
    </submittedName>
</protein>
<organism evidence="6 7">
    <name type="scientific">Candidatus Ornithocaccomicrobium faecavium</name>
    <dbReference type="NCBI Taxonomy" id="2840890"/>
    <lineage>
        <taxon>Bacteria</taxon>
        <taxon>Bacillati</taxon>
        <taxon>Bacillota</taxon>
        <taxon>Clostridia</taxon>
        <taxon>Candidatus Ornithocaccomicrobium</taxon>
    </lineage>
</organism>
<dbReference type="PANTHER" id="PTHR30419:SF8">
    <property type="entry name" value="NITROGEN ASSIMILATION TRANSCRIPTIONAL ACTIVATOR-RELATED"/>
    <property type="match status" value="1"/>
</dbReference>
<name>A0A9D1P7S0_9FIRM</name>
<accession>A0A9D1P7S0</accession>
<dbReference type="GO" id="GO:0003700">
    <property type="term" value="F:DNA-binding transcription factor activity"/>
    <property type="evidence" value="ECO:0007669"/>
    <property type="project" value="InterPro"/>
</dbReference>
<evidence type="ECO:0000256" key="4">
    <source>
        <dbReference type="ARBA" id="ARBA00023163"/>
    </source>
</evidence>
<dbReference type="PRINTS" id="PR00039">
    <property type="entry name" value="HTHLYSR"/>
</dbReference>
<proteinExistence type="inferred from homology"/>
<dbReference type="GO" id="GO:0003677">
    <property type="term" value="F:DNA binding"/>
    <property type="evidence" value="ECO:0007669"/>
    <property type="project" value="UniProtKB-KW"/>
</dbReference>
<dbReference type="AlphaFoldDB" id="A0A9D1P7S0"/>
<dbReference type="InterPro" id="IPR005119">
    <property type="entry name" value="LysR_subst-bd"/>
</dbReference>
<keyword evidence="2" id="KW-0805">Transcription regulation</keyword>
<reference evidence="6" key="1">
    <citation type="submission" date="2020-10" db="EMBL/GenBank/DDBJ databases">
        <authorList>
            <person name="Gilroy R."/>
        </authorList>
    </citation>
    <scope>NUCLEOTIDE SEQUENCE</scope>
    <source>
        <strain evidence="6">CHK183-6373</strain>
    </source>
</reference>
<dbReference type="Gene3D" id="3.40.190.10">
    <property type="entry name" value="Periplasmic binding protein-like II"/>
    <property type="match status" value="2"/>
</dbReference>
<comment type="caution">
    <text evidence="6">The sequence shown here is derived from an EMBL/GenBank/DDBJ whole genome shotgun (WGS) entry which is preliminary data.</text>
</comment>
<dbReference type="Proteomes" id="UP000886884">
    <property type="component" value="Unassembled WGS sequence"/>
</dbReference>